<sequence length="73" mass="7976">MNRPRPLARPLACPLARPSLAPRSPLVAHCNASSAKTRSVQAHVSRSYVGAFRSCVFFDPTELSRQLEAPPPH</sequence>
<accession>A0A4Z2EW66</accession>
<organism evidence="1 2">
    <name type="scientific">Liparis tanakae</name>
    <name type="common">Tanaka's snailfish</name>
    <dbReference type="NCBI Taxonomy" id="230148"/>
    <lineage>
        <taxon>Eukaryota</taxon>
        <taxon>Metazoa</taxon>
        <taxon>Chordata</taxon>
        <taxon>Craniata</taxon>
        <taxon>Vertebrata</taxon>
        <taxon>Euteleostomi</taxon>
        <taxon>Actinopterygii</taxon>
        <taxon>Neopterygii</taxon>
        <taxon>Teleostei</taxon>
        <taxon>Neoteleostei</taxon>
        <taxon>Acanthomorphata</taxon>
        <taxon>Eupercaria</taxon>
        <taxon>Perciformes</taxon>
        <taxon>Cottioidei</taxon>
        <taxon>Cottales</taxon>
        <taxon>Liparidae</taxon>
        <taxon>Liparis</taxon>
    </lineage>
</organism>
<gene>
    <name evidence="1" type="ORF">EYF80_056948</name>
</gene>
<reference evidence="1 2" key="1">
    <citation type="submission" date="2019-03" db="EMBL/GenBank/DDBJ databases">
        <title>First draft genome of Liparis tanakae, snailfish: a comprehensive survey of snailfish specific genes.</title>
        <authorList>
            <person name="Kim W."/>
            <person name="Song I."/>
            <person name="Jeong J.-H."/>
            <person name="Kim D."/>
            <person name="Kim S."/>
            <person name="Ryu S."/>
            <person name="Song J.Y."/>
            <person name="Lee S.K."/>
        </authorList>
    </citation>
    <scope>NUCLEOTIDE SEQUENCE [LARGE SCALE GENOMIC DNA]</scope>
    <source>
        <tissue evidence="1">Muscle</tissue>
    </source>
</reference>
<evidence type="ECO:0000313" key="2">
    <source>
        <dbReference type="Proteomes" id="UP000314294"/>
    </source>
</evidence>
<name>A0A4Z2EW66_9TELE</name>
<dbReference type="AlphaFoldDB" id="A0A4Z2EW66"/>
<protein>
    <submittedName>
        <fullName evidence="1">Uncharacterized protein</fullName>
    </submittedName>
</protein>
<dbReference type="EMBL" id="SRLO01002453">
    <property type="protein sequence ID" value="TNN32890.1"/>
    <property type="molecule type" value="Genomic_DNA"/>
</dbReference>
<keyword evidence="2" id="KW-1185">Reference proteome</keyword>
<proteinExistence type="predicted"/>
<dbReference type="Proteomes" id="UP000314294">
    <property type="component" value="Unassembled WGS sequence"/>
</dbReference>
<evidence type="ECO:0000313" key="1">
    <source>
        <dbReference type="EMBL" id="TNN32890.1"/>
    </source>
</evidence>
<comment type="caution">
    <text evidence="1">The sequence shown here is derived from an EMBL/GenBank/DDBJ whole genome shotgun (WGS) entry which is preliminary data.</text>
</comment>